<keyword evidence="3" id="KW-1185">Reference proteome</keyword>
<evidence type="ECO:0000256" key="1">
    <source>
        <dbReference type="SAM" id="MobiDB-lite"/>
    </source>
</evidence>
<protein>
    <submittedName>
        <fullName evidence="2">Uncharacterized protein</fullName>
    </submittedName>
</protein>
<sequence length="86" mass="9233">MTKHGDGDNSSSSLSFTACIVADDTGCGFVNMCRDWSSASCDDKRKFCVLFCTAKCSTGSIEEREVRALSERSTPPLSPGRPFSLA</sequence>
<gene>
    <name evidence="2" type="ORF">TNIN_338031</name>
</gene>
<dbReference type="Proteomes" id="UP000886998">
    <property type="component" value="Unassembled WGS sequence"/>
</dbReference>
<comment type="caution">
    <text evidence="2">The sequence shown here is derived from an EMBL/GenBank/DDBJ whole genome shotgun (WGS) entry which is preliminary data.</text>
</comment>
<name>A0A8X6I4B8_9ARAC</name>
<proteinExistence type="predicted"/>
<feature type="region of interest" description="Disordered" evidence="1">
    <location>
        <begin position="67"/>
        <end position="86"/>
    </location>
</feature>
<evidence type="ECO:0000313" key="2">
    <source>
        <dbReference type="EMBL" id="GFS29826.1"/>
    </source>
</evidence>
<dbReference type="EMBL" id="BMAV01024064">
    <property type="protein sequence ID" value="GFS29826.1"/>
    <property type="molecule type" value="Genomic_DNA"/>
</dbReference>
<dbReference type="AlphaFoldDB" id="A0A8X6I4B8"/>
<organism evidence="2 3">
    <name type="scientific">Trichonephila inaurata madagascariensis</name>
    <dbReference type="NCBI Taxonomy" id="2747483"/>
    <lineage>
        <taxon>Eukaryota</taxon>
        <taxon>Metazoa</taxon>
        <taxon>Ecdysozoa</taxon>
        <taxon>Arthropoda</taxon>
        <taxon>Chelicerata</taxon>
        <taxon>Arachnida</taxon>
        <taxon>Araneae</taxon>
        <taxon>Araneomorphae</taxon>
        <taxon>Entelegynae</taxon>
        <taxon>Araneoidea</taxon>
        <taxon>Nephilidae</taxon>
        <taxon>Trichonephila</taxon>
        <taxon>Trichonephila inaurata</taxon>
    </lineage>
</organism>
<dbReference type="PROSITE" id="PS51257">
    <property type="entry name" value="PROKAR_LIPOPROTEIN"/>
    <property type="match status" value="1"/>
</dbReference>
<reference evidence="2" key="1">
    <citation type="submission" date="2020-08" db="EMBL/GenBank/DDBJ databases">
        <title>Multicomponent nature underlies the extraordinary mechanical properties of spider dragline silk.</title>
        <authorList>
            <person name="Kono N."/>
            <person name="Nakamura H."/>
            <person name="Mori M."/>
            <person name="Yoshida Y."/>
            <person name="Ohtoshi R."/>
            <person name="Malay A.D."/>
            <person name="Moran D.A.P."/>
            <person name="Tomita M."/>
            <person name="Numata K."/>
            <person name="Arakawa K."/>
        </authorList>
    </citation>
    <scope>NUCLEOTIDE SEQUENCE</scope>
</reference>
<accession>A0A8X6I4B8</accession>
<evidence type="ECO:0000313" key="3">
    <source>
        <dbReference type="Proteomes" id="UP000886998"/>
    </source>
</evidence>